<dbReference type="PRINTS" id="PR00313">
    <property type="entry name" value="CABNDNGRPT"/>
</dbReference>
<dbReference type="AlphaFoldDB" id="A0A1G6DE77"/>
<dbReference type="EMBL" id="FMXQ01000007">
    <property type="protein sequence ID" value="SDB43432.1"/>
    <property type="molecule type" value="Genomic_DNA"/>
</dbReference>
<reference evidence="1 2" key="1">
    <citation type="submission" date="2016-10" db="EMBL/GenBank/DDBJ databases">
        <authorList>
            <person name="de Groot N.N."/>
        </authorList>
    </citation>
    <scope>NUCLEOTIDE SEQUENCE [LARGE SCALE GENOMIC DNA]</scope>
    <source>
        <strain evidence="1 2">ATCC 35022</strain>
    </source>
</reference>
<dbReference type="Proteomes" id="UP000199071">
    <property type="component" value="Unassembled WGS sequence"/>
</dbReference>
<accession>A0A1G6DE77</accession>
<proteinExistence type="predicted"/>
<dbReference type="GO" id="GO:0005509">
    <property type="term" value="F:calcium ion binding"/>
    <property type="evidence" value="ECO:0007669"/>
    <property type="project" value="InterPro"/>
</dbReference>
<dbReference type="Pfam" id="PF00353">
    <property type="entry name" value="HemolysinCabind"/>
    <property type="match status" value="1"/>
</dbReference>
<evidence type="ECO:0000313" key="1">
    <source>
        <dbReference type="EMBL" id="SDB43432.1"/>
    </source>
</evidence>
<dbReference type="SUPFAM" id="SSF51120">
    <property type="entry name" value="beta-Roll"/>
    <property type="match status" value="1"/>
</dbReference>
<dbReference type="InterPro" id="IPR011049">
    <property type="entry name" value="Serralysin-like_metalloprot_C"/>
</dbReference>
<sequence>MADDIYVGNNKDNIILGVYSEMYGKGGDDQLTSNSKNTVDAPYVKFKGGGGDDILNYYGAGQSKLRGQSGDDTLYGGIGDDVLIGNKGDDRLYGGLGEDRLKGGKGNDHFVFNSTPYSEGNLDTIVDFKPNADFLHFSRTIFTSGFEAIGHMPQDIVRIGKRAKDEDDYFGYNKKKGIVWYDYNANEDGGHTEVAKLDKDLDITYYHFLFD</sequence>
<dbReference type="RefSeq" id="WP_090877866.1">
    <property type="nucleotide sequence ID" value="NZ_FMXQ01000007.1"/>
</dbReference>
<dbReference type="PROSITE" id="PS00330">
    <property type="entry name" value="HEMOLYSIN_CALCIUM"/>
    <property type="match status" value="2"/>
</dbReference>
<gene>
    <name evidence="1" type="ORF">SAMN02982931_03262</name>
</gene>
<organism evidence="1 2">
    <name type="scientific">Bauldia litoralis</name>
    <dbReference type="NCBI Taxonomy" id="665467"/>
    <lineage>
        <taxon>Bacteria</taxon>
        <taxon>Pseudomonadati</taxon>
        <taxon>Pseudomonadota</taxon>
        <taxon>Alphaproteobacteria</taxon>
        <taxon>Hyphomicrobiales</taxon>
        <taxon>Kaistiaceae</taxon>
        <taxon>Bauldia</taxon>
    </lineage>
</organism>
<name>A0A1G6DE77_9HYPH</name>
<keyword evidence="2" id="KW-1185">Reference proteome</keyword>
<dbReference type="Gene3D" id="2.150.10.10">
    <property type="entry name" value="Serralysin-like metalloprotease, C-terminal"/>
    <property type="match status" value="1"/>
</dbReference>
<dbReference type="InterPro" id="IPR001343">
    <property type="entry name" value="Hemolysn_Ca-bd"/>
</dbReference>
<protein>
    <submittedName>
        <fullName evidence="1">Hemolysin-type calcium-binding repeat-containing protein</fullName>
    </submittedName>
</protein>
<evidence type="ECO:0000313" key="2">
    <source>
        <dbReference type="Proteomes" id="UP000199071"/>
    </source>
</evidence>
<dbReference type="InterPro" id="IPR018511">
    <property type="entry name" value="Hemolysin-typ_Ca-bd_CS"/>
</dbReference>
<dbReference type="STRING" id="665467.SAMN02982931_03262"/>
<dbReference type="OrthoDB" id="8283528at2"/>